<evidence type="ECO:0000313" key="3">
    <source>
        <dbReference type="Proteomes" id="UP000712673"/>
    </source>
</evidence>
<proteinExistence type="predicted"/>
<dbReference type="Pfam" id="PF20091">
    <property type="entry name" value="Abhydrolase_10"/>
    <property type="match status" value="1"/>
</dbReference>
<dbReference type="Proteomes" id="UP000712673">
    <property type="component" value="Unassembled WGS sequence"/>
</dbReference>
<evidence type="ECO:0000313" key="2">
    <source>
        <dbReference type="EMBL" id="MBM3224847.1"/>
    </source>
</evidence>
<dbReference type="AlphaFoldDB" id="A0A938B1E2"/>
<accession>A0A938B1E2</accession>
<sequence length="321" mass="35093">MAVTALEITSCSPWAHGQPFGDVGPYQQLDGTVHFAVDPHHPNNAGITDLQRAPRDVHGLVRCAADVRLLQPAVPQRGNQRLLLDIVNRGNPTVLTNLNSAVSRMDPGNGFLMRQGYTIVWCGWQDDVPATPERLRIHVPEALDPVGQPITGKIAVWLQPATLLQVHPLADRQHRPHPATDLHDPDAVLTVQDHEDAPAHTISRSQWAFARLDGDRVVPDATSVYLATGFQPGKVYQVIYTTTGAPVLGLGLLALRDIVAFLRYGTAEEGNPCAGQLQYAYGFGRSQSGRCLRHVLYLGLNHDERQRPVFDGLIPLVAGGW</sequence>
<reference evidence="2" key="1">
    <citation type="submission" date="2019-03" db="EMBL/GenBank/DDBJ databases">
        <title>Lake Tanganyika Metagenome-Assembled Genomes (MAGs).</title>
        <authorList>
            <person name="Tran P."/>
        </authorList>
    </citation>
    <scope>NUCLEOTIDE SEQUENCE</scope>
    <source>
        <strain evidence="2">K_DeepCast_65m_m2_066</strain>
    </source>
</reference>
<feature type="non-terminal residue" evidence="2">
    <location>
        <position position="321"/>
    </location>
</feature>
<feature type="domain" description="Alpha/beta hydrolase" evidence="1">
    <location>
        <begin position="206"/>
        <end position="321"/>
    </location>
</feature>
<comment type="caution">
    <text evidence="2">The sequence shown here is derived from an EMBL/GenBank/DDBJ whole genome shotgun (WGS) entry which is preliminary data.</text>
</comment>
<gene>
    <name evidence="2" type="ORF">FJZ47_13720</name>
</gene>
<organism evidence="2 3">
    <name type="scientific">Tectimicrobiota bacterium</name>
    <dbReference type="NCBI Taxonomy" id="2528274"/>
    <lineage>
        <taxon>Bacteria</taxon>
        <taxon>Pseudomonadati</taxon>
        <taxon>Nitrospinota/Tectimicrobiota group</taxon>
        <taxon>Candidatus Tectimicrobiota</taxon>
    </lineage>
</organism>
<evidence type="ECO:0000259" key="1">
    <source>
        <dbReference type="Pfam" id="PF20091"/>
    </source>
</evidence>
<dbReference type="EMBL" id="VGLS01000419">
    <property type="protein sequence ID" value="MBM3224847.1"/>
    <property type="molecule type" value="Genomic_DNA"/>
</dbReference>
<dbReference type="InterPro" id="IPR045394">
    <property type="entry name" value="Abhydrolase_dom"/>
</dbReference>
<name>A0A938B1E2_UNCTE</name>
<protein>
    <recommendedName>
        <fullName evidence="1">Alpha/beta hydrolase domain-containing protein</fullName>
    </recommendedName>
</protein>